<dbReference type="GeneID" id="10277108"/>
<evidence type="ECO:0000256" key="2">
    <source>
        <dbReference type="ARBA" id="ARBA00022603"/>
    </source>
</evidence>
<dbReference type="OrthoDB" id="372184at2157"/>
<sequence length="233" mass="26029">MIYVVFVEPESPGNIGFLARTMKNFGLTNLVLINPCELKNESYYQAMHARDVVSNCEIYETLEEFLEKANISTAVATTGNAGGSYNISKIAVTPETLSDSINYGGNICLIFGREGNGLSNQEIALCDVIVSIPTHEEYQIMNVTHAAAIIFYELFKKEKSYPVDTLEPASAQEKKSLTAIMDEIIVKLGYPEHKTKNAQLVFDRIIQRAFITGREAHTLKGTLRRINLRTKEK</sequence>
<dbReference type="KEGG" id="mel:Metbo_0663"/>
<protein>
    <submittedName>
        <fullName evidence="6">RNA methyltransferase, TrmH family, group 1</fullName>
    </submittedName>
</protein>
<dbReference type="RefSeq" id="WP_013644265.1">
    <property type="nucleotide sequence ID" value="NC_015216.1"/>
</dbReference>
<keyword evidence="7" id="KW-1185">Reference proteome</keyword>
<dbReference type="Pfam" id="PF00588">
    <property type="entry name" value="SpoU_methylase"/>
    <property type="match status" value="1"/>
</dbReference>
<dbReference type="SUPFAM" id="SSF75217">
    <property type="entry name" value="alpha/beta knot"/>
    <property type="match status" value="1"/>
</dbReference>
<dbReference type="InterPro" id="IPR029028">
    <property type="entry name" value="Alpha/beta_knot_MTases"/>
</dbReference>
<evidence type="ECO:0000259" key="5">
    <source>
        <dbReference type="Pfam" id="PF00588"/>
    </source>
</evidence>
<dbReference type="Proteomes" id="UP000007490">
    <property type="component" value="Chromosome"/>
</dbReference>
<evidence type="ECO:0000313" key="7">
    <source>
        <dbReference type="Proteomes" id="UP000007490"/>
    </source>
</evidence>
<evidence type="ECO:0000256" key="1">
    <source>
        <dbReference type="ARBA" id="ARBA00007228"/>
    </source>
</evidence>
<keyword evidence="3 6" id="KW-0808">Transferase</keyword>
<dbReference type="GO" id="GO:0003723">
    <property type="term" value="F:RNA binding"/>
    <property type="evidence" value="ECO:0007669"/>
    <property type="project" value="InterPro"/>
</dbReference>
<dbReference type="InterPro" id="IPR004384">
    <property type="entry name" value="RNA_MeTrfase_TrmJ/LasT"/>
</dbReference>
<reference evidence="7" key="1">
    <citation type="submission" date="2011-02" db="EMBL/GenBank/DDBJ databases">
        <title>Complete sequence of Methanobacterium sp. AL-21.</title>
        <authorList>
            <consortium name="US DOE Joint Genome Institute"/>
            <person name="Lucas S."/>
            <person name="Copeland A."/>
            <person name="Lapidus A."/>
            <person name="Cheng J.-F."/>
            <person name="Goodwin L."/>
            <person name="Pitluck S."/>
            <person name="Chertkov O."/>
            <person name="Detter J.C."/>
            <person name="Han C."/>
            <person name="Tapia R."/>
            <person name="Land M."/>
            <person name="Hauser L."/>
            <person name="Kyrpides N."/>
            <person name="Ivanova N."/>
            <person name="Mikhailova N."/>
            <person name="Pagani I."/>
            <person name="Cadillo-Quiroz H."/>
            <person name="Imachi H."/>
            <person name="Zinder S."/>
            <person name="Liu W."/>
            <person name="Woyke T."/>
        </authorList>
    </citation>
    <scope>NUCLEOTIDE SEQUENCE [LARGE SCALE GENOMIC DNA]</scope>
    <source>
        <strain evidence="7">AL-21</strain>
    </source>
</reference>
<dbReference type="GO" id="GO:0008173">
    <property type="term" value="F:RNA methyltransferase activity"/>
    <property type="evidence" value="ECO:0007669"/>
    <property type="project" value="InterPro"/>
</dbReference>
<dbReference type="AlphaFoldDB" id="F0TAG2"/>
<accession>F0TAG2</accession>
<dbReference type="HOGENOM" id="CLU_056931_3_0_2"/>
<evidence type="ECO:0000313" key="6">
    <source>
        <dbReference type="EMBL" id="ADZ08914.1"/>
    </source>
</evidence>
<reference evidence="6 7" key="2">
    <citation type="journal article" date="2014" name="Int. J. Syst. Evol. Microbiol.">
        <title>Methanobacterium paludis sp. nov. and a novel strain of Methanobacterium lacus isolated from northern peatlands.</title>
        <authorList>
            <person name="Cadillo-Quiroz H."/>
            <person name="Brauer S.L."/>
            <person name="Goodson N."/>
            <person name="Yavitt J.B."/>
            <person name="Zinder S.H."/>
        </authorList>
    </citation>
    <scope>NUCLEOTIDE SEQUENCE [LARGE SCALE GENOMIC DNA]</scope>
    <source>
        <strain evidence="6 7">AL-21</strain>
    </source>
</reference>
<dbReference type="CDD" id="cd18093">
    <property type="entry name" value="SpoU-like_TrmJ"/>
    <property type="match status" value="1"/>
</dbReference>
<comment type="similarity">
    <text evidence="1">Belongs to the class IV-like SAM-binding methyltransferase superfamily. RNA methyltransferase TrmH family.</text>
</comment>
<dbReference type="GO" id="GO:0005829">
    <property type="term" value="C:cytosol"/>
    <property type="evidence" value="ECO:0007669"/>
    <property type="project" value="TreeGrafter"/>
</dbReference>
<feature type="domain" description="tRNA/rRNA methyltransferase SpoU type" evidence="5">
    <location>
        <begin position="2"/>
        <end position="152"/>
    </location>
</feature>
<name>F0TAG2_METLA</name>
<evidence type="ECO:0000256" key="4">
    <source>
        <dbReference type="ARBA" id="ARBA00022691"/>
    </source>
</evidence>
<dbReference type="InterPro" id="IPR001537">
    <property type="entry name" value="SpoU_MeTrfase"/>
</dbReference>
<dbReference type="Gene3D" id="3.40.1280.10">
    <property type="match status" value="1"/>
</dbReference>
<keyword evidence="2 6" id="KW-0489">Methyltransferase</keyword>
<dbReference type="PIRSF" id="PIRSF004808">
    <property type="entry name" value="LasT"/>
    <property type="match status" value="1"/>
</dbReference>
<dbReference type="PANTHER" id="PTHR42786">
    <property type="entry name" value="TRNA/RRNA METHYLTRANSFERASE"/>
    <property type="match status" value="1"/>
</dbReference>
<proteinExistence type="inferred from homology"/>
<keyword evidence="4" id="KW-0949">S-adenosyl-L-methionine</keyword>
<dbReference type="InterPro" id="IPR029026">
    <property type="entry name" value="tRNA_m1G_MTases_N"/>
</dbReference>
<dbReference type="NCBIfam" id="TIGR00050">
    <property type="entry name" value="rRNA_methyl_1"/>
    <property type="match status" value="1"/>
</dbReference>
<dbReference type="STRING" id="877455.Metbo_0663"/>
<dbReference type="PANTHER" id="PTHR42786:SF2">
    <property type="entry name" value="TRNA (CYTIDINE_URIDINE-2'-O-)-METHYLTRANSFERASE TRMJ"/>
    <property type="match status" value="1"/>
</dbReference>
<dbReference type="eggNOG" id="arCOG01018">
    <property type="taxonomic scope" value="Archaea"/>
</dbReference>
<dbReference type="GO" id="GO:0002128">
    <property type="term" value="P:tRNA nucleoside ribose methylation"/>
    <property type="evidence" value="ECO:0007669"/>
    <property type="project" value="TreeGrafter"/>
</dbReference>
<evidence type="ECO:0000256" key="3">
    <source>
        <dbReference type="ARBA" id="ARBA00022679"/>
    </source>
</evidence>
<dbReference type="EMBL" id="CP002551">
    <property type="protein sequence ID" value="ADZ08914.1"/>
    <property type="molecule type" value="Genomic_DNA"/>
</dbReference>
<gene>
    <name evidence="6" type="ordered locus">Metbo_0663</name>
</gene>
<organism evidence="6 7">
    <name type="scientific">Methanobacterium lacus (strain AL-21)</name>
    <dbReference type="NCBI Taxonomy" id="877455"/>
    <lineage>
        <taxon>Archaea</taxon>
        <taxon>Methanobacteriati</taxon>
        <taxon>Methanobacteriota</taxon>
        <taxon>Methanomada group</taxon>
        <taxon>Methanobacteria</taxon>
        <taxon>Methanobacteriales</taxon>
        <taxon>Methanobacteriaceae</taxon>
        <taxon>Methanobacterium</taxon>
    </lineage>
</organism>